<evidence type="ECO:0000256" key="2">
    <source>
        <dbReference type="ARBA" id="ARBA00022475"/>
    </source>
</evidence>
<keyword evidence="10" id="KW-1185">Reference proteome</keyword>
<feature type="transmembrane region" description="Helical" evidence="6">
    <location>
        <begin position="329"/>
        <end position="359"/>
    </location>
</feature>
<evidence type="ECO:0000256" key="1">
    <source>
        <dbReference type="ARBA" id="ARBA00004651"/>
    </source>
</evidence>
<feature type="transmembrane region" description="Helical" evidence="6">
    <location>
        <begin position="667"/>
        <end position="696"/>
    </location>
</feature>
<evidence type="ECO:0000259" key="8">
    <source>
        <dbReference type="Pfam" id="PF12704"/>
    </source>
</evidence>
<feature type="domain" description="MacB-like periplasmic core" evidence="8">
    <location>
        <begin position="22"/>
        <end position="244"/>
    </location>
</feature>
<keyword evidence="5 6" id="KW-0472">Membrane</keyword>
<dbReference type="Pfam" id="PF12704">
    <property type="entry name" value="MacB_PCD"/>
    <property type="match status" value="1"/>
</dbReference>
<dbReference type="GO" id="GO:0022857">
    <property type="term" value="F:transmembrane transporter activity"/>
    <property type="evidence" value="ECO:0007669"/>
    <property type="project" value="TreeGrafter"/>
</dbReference>
<dbReference type="InterPro" id="IPR025857">
    <property type="entry name" value="MacB_PCD"/>
</dbReference>
<feature type="domain" description="ABC3 transporter permease C-terminal" evidence="7">
    <location>
        <begin position="674"/>
        <end position="787"/>
    </location>
</feature>
<dbReference type="Proteomes" id="UP000436006">
    <property type="component" value="Unassembled WGS sequence"/>
</dbReference>
<dbReference type="Pfam" id="PF02687">
    <property type="entry name" value="FtsX"/>
    <property type="match status" value="2"/>
</dbReference>
<feature type="transmembrane region" description="Helical" evidence="6">
    <location>
        <begin position="283"/>
        <end position="305"/>
    </location>
</feature>
<feature type="transmembrane region" description="Helical" evidence="6">
    <location>
        <begin position="379"/>
        <end position="403"/>
    </location>
</feature>
<evidence type="ECO:0000313" key="10">
    <source>
        <dbReference type="Proteomes" id="UP000436006"/>
    </source>
</evidence>
<feature type="transmembrane region" description="Helical" evidence="6">
    <location>
        <begin position="723"/>
        <end position="742"/>
    </location>
</feature>
<evidence type="ECO:0000256" key="5">
    <source>
        <dbReference type="ARBA" id="ARBA00023136"/>
    </source>
</evidence>
<comment type="caution">
    <text evidence="9">The sequence shown here is derived from an EMBL/GenBank/DDBJ whole genome shotgun (WGS) entry which is preliminary data.</text>
</comment>
<evidence type="ECO:0000256" key="6">
    <source>
        <dbReference type="SAM" id="Phobius"/>
    </source>
</evidence>
<evidence type="ECO:0000259" key="7">
    <source>
        <dbReference type="Pfam" id="PF02687"/>
    </source>
</evidence>
<organism evidence="9 10">
    <name type="scientific">Spirosoma arboris</name>
    <dbReference type="NCBI Taxonomy" id="2682092"/>
    <lineage>
        <taxon>Bacteria</taxon>
        <taxon>Pseudomonadati</taxon>
        <taxon>Bacteroidota</taxon>
        <taxon>Cytophagia</taxon>
        <taxon>Cytophagales</taxon>
        <taxon>Cytophagaceae</taxon>
        <taxon>Spirosoma</taxon>
    </lineage>
</organism>
<gene>
    <name evidence="9" type="ORF">GO755_23675</name>
</gene>
<dbReference type="PANTHER" id="PTHR30572:SF18">
    <property type="entry name" value="ABC-TYPE MACROLIDE FAMILY EXPORT SYSTEM PERMEASE COMPONENT 2"/>
    <property type="match status" value="1"/>
</dbReference>
<keyword evidence="3 6" id="KW-0812">Transmembrane</keyword>
<evidence type="ECO:0000256" key="4">
    <source>
        <dbReference type="ARBA" id="ARBA00022989"/>
    </source>
</evidence>
<dbReference type="InterPro" id="IPR003838">
    <property type="entry name" value="ABC3_permease_C"/>
</dbReference>
<keyword evidence="2" id="KW-1003">Cell membrane</keyword>
<evidence type="ECO:0000256" key="3">
    <source>
        <dbReference type="ARBA" id="ARBA00022692"/>
    </source>
</evidence>
<keyword evidence="4 6" id="KW-1133">Transmembrane helix</keyword>
<dbReference type="GO" id="GO:0005886">
    <property type="term" value="C:plasma membrane"/>
    <property type="evidence" value="ECO:0007669"/>
    <property type="project" value="UniProtKB-SubCell"/>
</dbReference>
<dbReference type="InterPro" id="IPR050250">
    <property type="entry name" value="Macrolide_Exporter_MacB"/>
</dbReference>
<comment type="subcellular location">
    <subcellularLocation>
        <location evidence="1">Cell membrane</location>
        <topology evidence="1">Multi-pass membrane protein</topology>
    </subcellularLocation>
</comment>
<accession>A0A7K1SGZ0</accession>
<sequence>MLTNYIKIAWRNLVRNKVYASINVLGLALSLTCGVLIFTLVAYHYGVDRFHTNADRIYRVVMETHHDGLNYSSGVYSPLGRVIRDEQTFAEKTARVLSVGGMAIMVPNAGKIDKYPSDVAFAESDLFSILDFPLLQGDAQTALNAPNTAILTARMAQKFFGTANPMGKTFRFDNRMDFTVTGVLRDLPANTDRREEIYLSFANAKQFDDYFNEENWGNYSGSLQVFTLLKPTTSVATAEAALASVMKKYVTDESNKHNVLKLQPIADMHLNTNYSGSIDKTNLWVLSLIGFLLIVVACVNFINLATAQALKRAKEIGVRKVLGSRPRQLFWQFIAETGLISVLATLLALGVAAMTLPLLGQLLQINLSLNLFSDFRLPLFLLLSTLVVTFLSGAYPGLVLAGFRPVLALSGRLAQRHIGGFSLRRVLVVGQLALSQLLIIGTIVITNQMRYAHQADMGFTKDGVVMLPLPVQDNAKMSTLKSQFLQLSGVEKVSFCYQAPADLGINATTIRLDGRAEDEKFLIVTKDADEEYVPTFGLTMLAGRNITHSDTTHEYVLNEVALKSLNLKSPQEAIGKIMYTSKGKRKGPIVGVMKDFHNGSFRQSIPPICIRANVGAYQVCAVRMNTSTLRTSLPAIEKIWTETFPEFIYSYQFLDQRIANFYALDELMLTLLSVFALIAIFIGCLGLFGLVSFMVAQKTKEIGVRKVLGASVPSILWLFGQEFVRLTLIAIVIASPIAWYAMNKWLQSFTYKIDIEWWMFALAGLLAVGVALLTVSFQSVKAALMNPVKSLRSE</sequence>
<dbReference type="AlphaFoldDB" id="A0A7K1SGZ0"/>
<dbReference type="PANTHER" id="PTHR30572">
    <property type="entry name" value="MEMBRANE COMPONENT OF TRANSPORTER-RELATED"/>
    <property type="match status" value="1"/>
</dbReference>
<evidence type="ECO:0000313" key="9">
    <source>
        <dbReference type="EMBL" id="MVM33061.1"/>
    </source>
</evidence>
<feature type="domain" description="ABC3 transporter permease C-terminal" evidence="7">
    <location>
        <begin position="288"/>
        <end position="401"/>
    </location>
</feature>
<protein>
    <submittedName>
        <fullName evidence="9">FtsX-like permease family protein</fullName>
    </submittedName>
</protein>
<dbReference type="EMBL" id="WPIN01000009">
    <property type="protein sequence ID" value="MVM33061.1"/>
    <property type="molecule type" value="Genomic_DNA"/>
</dbReference>
<feature type="transmembrane region" description="Helical" evidence="6">
    <location>
        <begin position="757"/>
        <end position="777"/>
    </location>
</feature>
<feature type="transmembrane region" description="Helical" evidence="6">
    <location>
        <begin position="423"/>
        <end position="445"/>
    </location>
</feature>
<proteinExistence type="predicted"/>
<reference evidence="9 10" key="1">
    <citation type="submission" date="2019-12" db="EMBL/GenBank/DDBJ databases">
        <title>Spirosoma sp. HMF4905 genome sequencing and assembly.</title>
        <authorList>
            <person name="Kang H."/>
            <person name="Cha I."/>
            <person name="Kim H."/>
            <person name="Joh K."/>
        </authorList>
    </citation>
    <scope>NUCLEOTIDE SEQUENCE [LARGE SCALE GENOMIC DNA]</scope>
    <source>
        <strain evidence="9 10">HMF4905</strain>
    </source>
</reference>
<feature type="transmembrane region" description="Helical" evidence="6">
    <location>
        <begin position="21"/>
        <end position="45"/>
    </location>
</feature>
<dbReference type="RefSeq" id="WP_157587773.1">
    <property type="nucleotide sequence ID" value="NZ_WPIN01000009.1"/>
</dbReference>
<name>A0A7K1SGZ0_9BACT</name>